<name>A0ABU1WL06_9BURK</name>
<proteinExistence type="predicted"/>
<evidence type="ECO:0000313" key="3">
    <source>
        <dbReference type="Proteomes" id="UP001265700"/>
    </source>
</evidence>
<organism evidence="2 3">
    <name type="scientific">Hydrogenophaga palleronii</name>
    <dbReference type="NCBI Taxonomy" id="65655"/>
    <lineage>
        <taxon>Bacteria</taxon>
        <taxon>Pseudomonadati</taxon>
        <taxon>Pseudomonadota</taxon>
        <taxon>Betaproteobacteria</taxon>
        <taxon>Burkholderiales</taxon>
        <taxon>Comamonadaceae</taxon>
        <taxon>Hydrogenophaga</taxon>
    </lineage>
</organism>
<evidence type="ECO:0000313" key="2">
    <source>
        <dbReference type="EMBL" id="MDR7149968.1"/>
    </source>
</evidence>
<dbReference type="Proteomes" id="UP001265700">
    <property type="component" value="Unassembled WGS sequence"/>
</dbReference>
<feature type="compositionally biased region" description="Polar residues" evidence="1">
    <location>
        <begin position="1"/>
        <end position="12"/>
    </location>
</feature>
<dbReference type="EMBL" id="JAVDWU010000003">
    <property type="protein sequence ID" value="MDR7149968.1"/>
    <property type="molecule type" value="Genomic_DNA"/>
</dbReference>
<reference evidence="2 3" key="1">
    <citation type="submission" date="2023-07" db="EMBL/GenBank/DDBJ databases">
        <title>Sorghum-associated microbial communities from plants grown in Nebraska, USA.</title>
        <authorList>
            <person name="Schachtman D."/>
        </authorList>
    </citation>
    <scope>NUCLEOTIDE SEQUENCE [LARGE SCALE GENOMIC DNA]</scope>
    <source>
        <strain evidence="2 3">4249</strain>
    </source>
</reference>
<sequence length="128" mass="13198">MSLSINGTSPAGYSSPPPTTPSNDGASFQQLLDQLANNFGMSPQELFNLITSQMNPSTGGGVPPSAPGVSAPATSGSAGSGNSDELNEVLTQFASNTLNAGQGMMKEAMEKFFQEEEPDEDDPDAEPL</sequence>
<keyword evidence="3" id="KW-1185">Reference proteome</keyword>
<gene>
    <name evidence="2" type="ORF">J2W49_001923</name>
</gene>
<comment type="caution">
    <text evidence="2">The sequence shown here is derived from an EMBL/GenBank/DDBJ whole genome shotgun (WGS) entry which is preliminary data.</text>
</comment>
<feature type="region of interest" description="Disordered" evidence="1">
    <location>
        <begin position="52"/>
        <end position="84"/>
    </location>
</feature>
<feature type="compositionally biased region" description="Low complexity" evidence="1">
    <location>
        <begin position="67"/>
        <end position="81"/>
    </location>
</feature>
<dbReference type="RefSeq" id="WP_310314895.1">
    <property type="nucleotide sequence ID" value="NZ_JAVDWU010000003.1"/>
</dbReference>
<feature type="region of interest" description="Disordered" evidence="1">
    <location>
        <begin position="1"/>
        <end position="26"/>
    </location>
</feature>
<protein>
    <submittedName>
        <fullName evidence="2">Uncharacterized protein</fullName>
    </submittedName>
</protein>
<accession>A0ABU1WL06</accession>
<evidence type="ECO:0000256" key="1">
    <source>
        <dbReference type="SAM" id="MobiDB-lite"/>
    </source>
</evidence>